<protein>
    <recommendedName>
        <fullName evidence="5">Chromosome partitioning protein ParB</fullName>
    </recommendedName>
</protein>
<feature type="transmembrane region" description="Helical" evidence="2">
    <location>
        <begin position="504"/>
        <end position="525"/>
    </location>
</feature>
<sequence length="550" mass="59513">MRRRLTVGEVEAAGSALVRFVGIEAYEAAGGVVRRDLFDDEQSRFLSDPALLERLATEKLEALAATVREEGWKWVESRLSVDSMALRQFAPCAHTNRKPTAAEQQELDALERRAAEPEQQAQALDDAPEWSPDEAEMIDLEEQDIAARRKVIHEALKTWTLEQKAHAGVIVTIGRDGDVEVMRGLVRDEDRKAIAAAVGAKGAKEHRDPGDAGDDEGTPSMSMAQERRTPGCSDALTKRLAAHRTMALQAMLAQNTTVALASVVHVFVLRTFGADYPREALALQVTPQLSAFALEAMADDLKPSRAWKAMQQAKEAWRARLPDDQSEWLGWLIGLPQAELIDLIALCGALTVNALPGAGAAGSANAIASALGLDMADWWEPTAEAYLNHVPKAQIIAALKEAGPELAGGGVEAMKKDALVSAAASRLAGTRWLPEPLRRSPELTGSRRRGEPACAIGVGGVMWLLVAREPRPDAPDWPGRRLLAAVDAVAWPLMWVLLMRQVPGPAGLVGPFVTALAVLLGLGRLHRALWVNHRYWFTTGAGARCSARCC</sequence>
<organism evidence="3 4">
    <name type="scientific">Piscinibacter aquaticus</name>
    <dbReference type="NCBI Taxonomy" id="392597"/>
    <lineage>
        <taxon>Bacteria</taxon>
        <taxon>Pseudomonadati</taxon>
        <taxon>Pseudomonadota</taxon>
        <taxon>Betaproteobacteria</taxon>
        <taxon>Burkholderiales</taxon>
        <taxon>Sphaerotilaceae</taxon>
        <taxon>Piscinibacter</taxon>
    </lineage>
</organism>
<evidence type="ECO:0000313" key="3">
    <source>
        <dbReference type="EMBL" id="TXC66154.1"/>
    </source>
</evidence>
<proteinExistence type="predicted"/>
<evidence type="ECO:0000256" key="1">
    <source>
        <dbReference type="SAM" id="MobiDB-lite"/>
    </source>
</evidence>
<feature type="region of interest" description="Disordered" evidence="1">
    <location>
        <begin position="198"/>
        <end position="231"/>
    </location>
</feature>
<reference evidence="3 4" key="1">
    <citation type="submission" date="2019-08" db="EMBL/GenBank/DDBJ databases">
        <authorList>
            <person name="Khan S.A."/>
            <person name="Jeon C.O."/>
            <person name="Jeong S.E."/>
        </authorList>
    </citation>
    <scope>NUCLEOTIDE SEQUENCE [LARGE SCALE GENOMIC DNA]</scope>
    <source>
        <strain evidence="4">IMCC1728</strain>
    </source>
</reference>
<dbReference type="AlphaFoldDB" id="A0A5C6TZN6"/>
<keyword evidence="4" id="KW-1185">Reference proteome</keyword>
<dbReference type="EMBL" id="VOPW01000001">
    <property type="protein sequence ID" value="TXC66154.1"/>
    <property type="molecule type" value="Genomic_DNA"/>
</dbReference>
<comment type="caution">
    <text evidence="3">The sequence shown here is derived from an EMBL/GenBank/DDBJ whole genome shotgun (WGS) entry which is preliminary data.</text>
</comment>
<gene>
    <name evidence="3" type="ORF">FSC37_10105</name>
</gene>
<evidence type="ECO:0000256" key="2">
    <source>
        <dbReference type="SAM" id="Phobius"/>
    </source>
</evidence>
<name>A0A5C6TZN6_9BURK</name>
<accession>A0A5C6TZN6</accession>
<evidence type="ECO:0000313" key="4">
    <source>
        <dbReference type="Proteomes" id="UP000321832"/>
    </source>
</evidence>
<keyword evidence="2" id="KW-0472">Membrane</keyword>
<dbReference type="Proteomes" id="UP000321832">
    <property type="component" value="Unassembled WGS sequence"/>
</dbReference>
<keyword evidence="2" id="KW-1133">Transmembrane helix</keyword>
<keyword evidence="2" id="KW-0812">Transmembrane</keyword>
<evidence type="ECO:0008006" key="5">
    <source>
        <dbReference type="Google" id="ProtNLM"/>
    </source>
</evidence>